<evidence type="ECO:0000313" key="3">
    <source>
        <dbReference type="Proteomes" id="UP000199354"/>
    </source>
</evidence>
<gene>
    <name evidence="2" type="ORF">SAMN02927903_03355</name>
</gene>
<dbReference type="AlphaFoldDB" id="A0A1G5KME9"/>
<reference evidence="2 3" key="1">
    <citation type="submission" date="2016-10" db="EMBL/GenBank/DDBJ databases">
        <authorList>
            <person name="de Groot N.N."/>
        </authorList>
    </citation>
    <scope>NUCLEOTIDE SEQUENCE [LARGE SCALE GENOMIC DNA]</scope>
    <source>
        <strain evidence="2 3">CGMCC 1.7031</strain>
    </source>
</reference>
<name>A0A1G5KME9_9FLAO</name>
<feature type="transmembrane region" description="Helical" evidence="1">
    <location>
        <begin position="195"/>
        <end position="212"/>
    </location>
</feature>
<organism evidence="2 3">
    <name type="scientific">Flavobacterium caeni</name>
    <dbReference type="NCBI Taxonomy" id="490189"/>
    <lineage>
        <taxon>Bacteria</taxon>
        <taxon>Pseudomonadati</taxon>
        <taxon>Bacteroidota</taxon>
        <taxon>Flavobacteriia</taxon>
        <taxon>Flavobacteriales</taxon>
        <taxon>Flavobacteriaceae</taxon>
        <taxon>Flavobacterium</taxon>
    </lineage>
</organism>
<feature type="transmembrane region" description="Helical" evidence="1">
    <location>
        <begin position="138"/>
        <end position="159"/>
    </location>
</feature>
<dbReference type="OrthoDB" id="978221at2"/>
<feature type="transmembrane region" description="Helical" evidence="1">
    <location>
        <begin position="66"/>
        <end position="87"/>
    </location>
</feature>
<feature type="transmembrane region" description="Helical" evidence="1">
    <location>
        <begin position="37"/>
        <end position="59"/>
    </location>
</feature>
<keyword evidence="1" id="KW-1133">Transmembrane helix</keyword>
<dbReference type="Proteomes" id="UP000199354">
    <property type="component" value="Unassembled WGS sequence"/>
</dbReference>
<sequence>MWKKILSFVISFILVIAPIQGVQILLQEFSSVTSQNLTTYILACAIYALASSIILYFVLNQNLPKAILLGGAFLFLGGAIATAAIALREPDMSQTVLQNTIRDHFRYLILFLLTITTCYAFFKILKPLWNELPNIHKWIVPIFILAAIGFFYEFIHQYFYSDNLEKWINTGKNVADFNSNYFDNFNTKTFGLGRIFQYLSIAWLGLVLVMFDNIKKWSFGVLVFLCTIGVFIGVRLAWVDAETIFKGEVFPKGLEILNLFVLPAAPFLLLYWTSIALLSKKTKSE</sequence>
<protein>
    <submittedName>
        <fullName evidence="2">Uncharacterized protein</fullName>
    </submittedName>
</protein>
<keyword evidence="3" id="KW-1185">Reference proteome</keyword>
<accession>A0A1G5KME9</accession>
<feature type="transmembrane region" description="Helical" evidence="1">
    <location>
        <begin position="259"/>
        <end position="278"/>
    </location>
</feature>
<dbReference type="RefSeq" id="WP_091147405.1">
    <property type="nucleotide sequence ID" value="NZ_FMVF01000050.1"/>
</dbReference>
<keyword evidence="1" id="KW-0472">Membrane</keyword>
<proteinExistence type="predicted"/>
<keyword evidence="1" id="KW-0812">Transmembrane</keyword>
<evidence type="ECO:0000313" key="2">
    <source>
        <dbReference type="EMBL" id="SCZ01119.1"/>
    </source>
</evidence>
<evidence type="ECO:0000256" key="1">
    <source>
        <dbReference type="SAM" id="Phobius"/>
    </source>
</evidence>
<feature type="transmembrane region" description="Helical" evidence="1">
    <location>
        <begin position="107"/>
        <end position="126"/>
    </location>
</feature>
<feature type="transmembrane region" description="Helical" evidence="1">
    <location>
        <begin position="219"/>
        <end position="239"/>
    </location>
</feature>
<dbReference type="EMBL" id="FMVF01000050">
    <property type="protein sequence ID" value="SCZ01119.1"/>
    <property type="molecule type" value="Genomic_DNA"/>
</dbReference>